<dbReference type="GO" id="GO:0008168">
    <property type="term" value="F:methyltransferase activity"/>
    <property type="evidence" value="ECO:0007669"/>
    <property type="project" value="UniProtKB-KW"/>
</dbReference>
<evidence type="ECO:0000313" key="6">
    <source>
        <dbReference type="Proteomes" id="UP000095230"/>
    </source>
</evidence>
<evidence type="ECO:0000259" key="3">
    <source>
        <dbReference type="Pfam" id="PF13847"/>
    </source>
</evidence>
<dbReference type="NCBIfam" id="NF008300">
    <property type="entry name" value="PRK11088.1"/>
    <property type="match status" value="1"/>
</dbReference>
<dbReference type="Gene3D" id="3.40.50.150">
    <property type="entry name" value="Vaccinia Virus protein VP39"/>
    <property type="match status" value="1"/>
</dbReference>
<feature type="domain" description="23S rRNA (guanine(745)-N(1))-methyltransferase N-terminal" evidence="4">
    <location>
        <begin position="3"/>
        <end position="46"/>
    </location>
</feature>
<dbReference type="EMBL" id="MCBT01000001">
    <property type="protein sequence ID" value="OEG75956.1"/>
    <property type="molecule type" value="Genomic_DNA"/>
</dbReference>
<dbReference type="PANTHER" id="PTHR43460">
    <property type="entry name" value="METHYLTRANSFERASE"/>
    <property type="match status" value="1"/>
</dbReference>
<feature type="binding site" evidence="2">
    <location>
        <begin position="95"/>
        <end position="96"/>
    </location>
    <ligand>
        <name>S-adenosyl-L-methionine</name>
        <dbReference type="ChEBI" id="CHEBI:59789"/>
    </ligand>
</feature>
<proteinExistence type="predicted"/>
<keyword evidence="1" id="KW-0862">Zinc</keyword>
<dbReference type="GO" id="GO:0046872">
    <property type="term" value="F:metal ion binding"/>
    <property type="evidence" value="ECO:0007669"/>
    <property type="project" value="UniProtKB-KW"/>
</dbReference>
<comment type="caution">
    <text evidence="5">The sequence shown here is derived from an EMBL/GenBank/DDBJ whole genome shotgun (WGS) entry which is preliminary data.</text>
</comment>
<dbReference type="Pfam" id="PF13847">
    <property type="entry name" value="Methyltransf_31"/>
    <property type="match status" value="1"/>
</dbReference>
<dbReference type="CDD" id="cd02440">
    <property type="entry name" value="AdoMet_MTases"/>
    <property type="match status" value="1"/>
</dbReference>
<dbReference type="GO" id="GO:0032259">
    <property type="term" value="P:methylation"/>
    <property type="evidence" value="ECO:0007669"/>
    <property type="project" value="UniProtKB-KW"/>
</dbReference>
<dbReference type="InterPro" id="IPR048647">
    <property type="entry name" value="RlmA_N"/>
</dbReference>
<dbReference type="InterPro" id="IPR052939">
    <property type="entry name" value="23S_rRNA_MeTrnsfrase_RlmA"/>
</dbReference>
<evidence type="ECO:0000313" key="5">
    <source>
        <dbReference type="EMBL" id="OEG75956.1"/>
    </source>
</evidence>
<name>A0A1E5IZH0_SHECO</name>
<feature type="binding site" evidence="2">
    <location>
        <position position="67"/>
    </location>
    <ligand>
        <name>S-adenosyl-L-methionine</name>
        <dbReference type="ChEBI" id="CHEBI:59789"/>
    </ligand>
</feature>
<dbReference type="InterPro" id="IPR029063">
    <property type="entry name" value="SAM-dependent_MTases_sf"/>
</dbReference>
<reference evidence="5 6" key="1">
    <citation type="submission" date="2016-07" db="EMBL/GenBank/DDBJ databases">
        <title>Whole-genome of two Shewanella species isolated from a digestive organ of sea cucumber Apostichopus japonicus Selenka 1867.</title>
        <authorList>
            <person name="Hong H.-H."/>
            <person name="Choi H."/>
            <person name="Cheon S."/>
            <person name="Oh J.-S."/>
            <person name="Lee H.-G."/>
            <person name="Park C."/>
        </authorList>
    </citation>
    <scope>NUCLEOTIDE SEQUENCE [LARGE SCALE GENOMIC DNA]</scope>
    <source>
        <strain evidence="5 6">CSB03KR</strain>
    </source>
</reference>
<accession>A0A1E5IZH0</accession>
<feature type="binding site" evidence="2">
    <location>
        <position position="185"/>
    </location>
    <ligand>
        <name>S-adenosyl-L-methionine</name>
        <dbReference type="ChEBI" id="CHEBI:59789"/>
    </ligand>
</feature>
<dbReference type="PIRSF" id="PIRSF018249">
    <property type="entry name" value="MyrA_prd"/>
    <property type="match status" value="1"/>
</dbReference>
<dbReference type="SUPFAM" id="SSF53335">
    <property type="entry name" value="S-adenosyl-L-methionine-dependent methyltransferases"/>
    <property type="match status" value="1"/>
</dbReference>
<keyword evidence="1" id="KW-0479">Metal-binding</keyword>
<feature type="binding site" evidence="1">
    <location>
        <position position="25"/>
    </location>
    <ligand>
        <name>Zn(2+)</name>
        <dbReference type="ChEBI" id="CHEBI:29105"/>
    </ligand>
</feature>
<dbReference type="OrthoDB" id="108476at2"/>
<sequence length="270" mass="31235">MNYRCPLCQHPLLLNDRVWCCDNNHRFDCAKEGYVNLLPVQKKRSKDPGDNKEMMFARREFLNKGYYQCMSDRVNALAQEYAPSASQGLDVGCGEGYYSHRLHEVMNQQGPFNLNGVDISKSALKYAAKRYPEIRFCVASSFEMPFEAESFDFMLRIYAPSLDDELRRVAKPGATLITVSAGPQHHFALKELIYDQPRPHPDIESQIAGFELCHSERVQQTLTLNDAADIQHFLAMTPYNWKFTVDQKQHLMENELRCELDFKIEVFYAI</sequence>
<feature type="domain" description="Methyltransferase" evidence="3">
    <location>
        <begin position="87"/>
        <end position="182"/>
    </location>
</feature>
<evidence type="ECO:0000256" key="1">
    <source>
        <dbReference type="PIRSR" id="PIRSR018249-1"/>
    </source>
</evidence>
<dbReference type="InterPro" id="IPR016718">
    <property type="entry name" value="rRNA_m1G-MeTrfase_A_prd"/>
</dbReference>
<evidence type="ECO:0000259" key="4">
    <source>
        <dbReference type="Pfam" id="PF21302"/>
    </source>
</evidence>
<feature type="binding site" evidence="1">
    <location>
        <position position="21"/>
    </location>
    <ligand>
        <name>Zn(2+)</name>
        <dbReference type="ChEBI" id="CHEBI:29105"/>
    </ligand>
</feature>
<keyword evidence="5" id="KW-0808">Transferase</keyword>
<feature type="binding site" evidence="1">
    <location>
        <position position="5"/>
    </location>
    <ligand>
        <name>Zn(2+)</name>
        <dbReference type="ChEBI" id="CHEBI:29105"/>
    </ligand>
</feature>
<dbReference type="AlphaFoldDB" id="A0A1E5IZH0"/>
<dbReference type="PANTHER" id="PTHR43460:SF1">
    <property type="entry name" value="METHYLTRANSFERASE TYPE 11 DOMAIN-CONTAINING PROTEIN"/>
    <property type="match status" value="1"/>
</dbReference>
<organism evidence="5 6">
    <name type="scientific">Shewanella colwelliana</name>
    <name type="common">Alteromonas colwelliana</name>
    <dbReference type="NCBI Taxonomy" id="23"/>
    <lineage>
        <taxon>Bacteria</taxon>
        <taxon>Pseudomonadati</taxon>
        <taxon>Pseudomonadota</taxon>
        <taxon>Gammaproteobacteria</taxon>
        <taxon>Alteromonadales</taxon>
        <taxon>Shewanellaceae</taxon>
        <taxon>Shewanella</taxon>
    </lineage>
</organism>
<dbReference type="InterPro" id="IPR025714">
    <property type="entry name" value="Methyltranfer_dom"/>
</dbReference>
<evidence type="ECO:0000256" key="2">
    <source>
        <dbReference type="PIRSR" id="PIRSR018249-2"/>
    </source>
</evidence>
<protein>
    <submittedName>
        <fullName evidence="5">23S rRNA (Guanine(745)-N(1))-methyltransferase</fullName>
    </submittedName>
</protein>
<keyword evidence="2" id="KW-0949">S-adenosyl-L-methionine</keyword>
<dbReference type="Proteomes" id="UP000095230">
    <property type="component" value="Unassembled WGS sequence"/>
</dbReference>
<dbReference type="Pfam" id="PF21302">
    <property type="entry name" value="Zn_ribbon_RlmA"/>
    <property type="match status" value="1"/>
</dbReference>
<gene>
    <name evidence="5" type="ORF">BEL05_17240</name>
</gene>
<dbReference type="STRING" id="23.BEL05_17240"/>
<feature type="binding site" evidence="1">
    <location>
        <position position="8"/>
    </location>
    <ligand>
        <name>Zn(2+)</name>
        <dbReference type="ChEBI" id="CHEBI:29105"/>
    </ligand>
</feature>
<keyword evidence="5" id="KW-0489">Methyltransferase</keyword>
<dbReference type="RefSeq" id="WP_069670033.1">
    <property type="nucleotide sequence ID" value="NZ_MCBT01000001.1"/>
</dbReference>